<dbReference type="InterPro" id="IPR013185">
    <property type="entry name" value="Transl_elong_KOW-like"/>
</dbReference>
<evidence type="ECO:0000259" key="1">
    <source>
        <dbReference type="Pfam" id="PF08207"/>
    </source>
</evidence>
<name>A0A3G4ZLG2_9VIRU</name>
<proteinExistence type="predicted"/>
<dbReference type="SUPFAM" id="SSF50104">
    <property type="entry name" value="Translation proteins SH3-like domain"/>
    <property type="match status" value="1"/>
</dbReference>
<dbReference type="Gene3D" id="2.40.50.140">
    <property type="entry name" value="Nucleic acid-binding proteins"/>
    <property type="match status" value="1"/>
</dbReference>
<organism evidence="2">
    <name type="scientific">Terrestrivirus sp</name>
    <dbReference type="NCBI Taxonomy" id="2487775"/>
    <lineage>
        <taxon>Viruses</taxon>
        <taxon>Varidnaviria</taxon>
        <taxon>Bamfordvirae</taxon>
        <taxon>Nucleocytoviricota</taxon>
        <taxon>Megaviricetes</taxon>
        <taxon>Imitervirales</taxon>
        <taxon>Mimiviridae</taxon>
        <taxon>Klosneuvirinae</taxon>
    </lineage>
</organism>
<dbReference type="EMBL" id="MK071979">
    <property type="protein sequence ID" value="AYV75254.1"/>
    <property type="molecule type" value="Genomic_DNA"/>
</dbReference>
<dbReference type="InterPro" id="IPR014722">
    <property type="entry name" value="Rib_uL2_dom2"/>
</dbReference>
<gene>
    <name evidence="2" type="ORF">Terrestrivirus1_128</name>
</gene>
<dbReference type="Gene3D" id="2.30.30.30">
    <property type="match status" value="1"/>
</dbReference>
<dbReference type="Pfam" id="PF08207">
    <property type="entry name" value="EFP_N"/>
    <property type="match status" value="1"/>
</dbReference>
<reference evidence="2" key="1">
    <citation type="submission" date="2018-10" db="EMBL/GenBank/DDBJ databases">
        <title>Hidden diversity of soil giant viruses.</title>
        <authorList>
            <person name="Schulz F."/>
            <person name="Alteio L."/>
            <person name="Goudeau D."/>
            <person name="Ryan E.M."/>
            <person name="Malmstrom R.R."/>
            <person name="Blanchard J."/>
            <person name="Woyke T."/>
        </authorList>
    </citation>
    <scope>NUCLEOTIDE SEQUENCE</scope>
    <source>
        <strain evidence="2">TEV1</strain>
    </source>
</reference>
<feature type="domain" description="Translation elongation factor KOW-like" evidence="1">
    <location>
        <begin position="13"/>
        <end position="67"/>
    </location>
</feature>
<sequence>MNLNSFIIIDYRDVRTGTLLLIDDNIYKVLEFHRSAPGKHGGSKLLVKVLNLITYEQKDVVFRWNDTLREPHFTRKEYIVNEMDMETGNLVLTNDKDEKVEGIKLHDNELCNKLKQQFEQKISNNSNDKEFTIQIIHFMDKAIIEDYKIRTIKVVYYPKPDTSDFNQINI</sequence>
<dbReference type="InterPro" id="IPR008991">
    <property type="entry name" value="Translation_prot_SH3-like_sf"/>
</dbReference>
<accession>A0A3G4ZLG2</accession>
<dbReference type="InterPro" id="IPR012340">
    <property type="entry name" value="NA-bd_OB-fold"/>
</dbReference>
<evidence type="ECO:0000313" key="2">
    <source>
        <dbReference type="EMBL" id="AYV75254.1"/>
    </source>
</evidence>
<protein>
    <recommendedName>
        <fullName evidence="1">Translation elongation factor KOW-like domain-containing protein</fullName>
    </recommendedName>
</protein>